<evidence type="ECO:0000313" key="10">
    <source>
        <dbReference type="Proteomes" id="UP001595872"/>
    </source>
</evidence>
<feature type="transmembrane region" description="Helical" evidence="7">
    <location>
        <begin position="667"/>
        <end position="685"/>
    </location>
</feature>
<evidence type="ECO:0000256" key="6">
    <source>
        <dbReference type="SAM" id="MobiDB-lite"/>
    </source>
</evidence>
<dbReference type="InterPro" id="IPR050545">
    <property type="entry name" value="Mycobact_MmpL"/>
</dbReference>
<dbReference type="PROSITE" id="PS50156">
    <property type="entry name" value="SSD"/>
    <property type="match status" value="2"/>
</dbReference>
<accession>A0ABV9TU86</accession>
<dbReference type="InterPro" id="IPR000731">
    <property type="entry name" value="SSD"/>
</dbReference>
<feature type="transmembrane region" description="Helical" evidence="7">
    <location>
        <begin position="578"/>
        <end position="599"/>
    </location>
</feature>
<evidence type="ECO:0000256" key="1">
    <source>
        <dbReference type="ARBA" id="ARBA00004651"/>
    </source>
</evidence>
<dbReference type="Gene3D" id="1.20.1640.10">
    <property type="entry name" value="Multidrug efflux transporter AcrB transmembrane domain"/>
    <property type="match status" value="2"/>
</dbReference>
<comment type="subcellular location">
    <subcellularLocation>
        <location evidence="1">Cell membrane</location>
        <topology evidence="1">Multi-pass membrane protein</topology>
    </subcellularLocation>
</comment>
<name>A0ABV9TU86_9ACTN</name>
<keyword evidence="2" id="KW-1003">Cell membrane</keyword>
<dbReference type="PANTHER" id="PTHR33406">
    <property type="entry name" value="MEMBRANE PROTEIN MJ1562-RELATED"/>
    <property type="match status" value="1"/>
</dbReference>
<feature type="transmembrane region" description="Helical" evidence="7">
    <location>
        <begin position="397"/>
        <end position="417"/>
    </location>
</feature>
<feature type="transmembrane region" description="Helical" evidence="7">
    <location>
        <begin position="619"/>
        <end position="640"/>
    </location>
</feature>
<feature type="compositionally biased region" description="Gly residues" evidence="6">
    <location>
        <begin position="339"/>
        <end position="382"/>
    </location>
</feature>
<feature type="transmembrane region" description="Helical" evidence="7">
    <location>
        <begin position="177"/>
        <end position="196"/>
    </location>
</feature>
<gene>
    <name evidence="9" type="ORF">ACFPCY_06715</name>
</gene>
<dbReference type="PANTHER" id="PTHR33406:SF13">
    <property type="entry name" value="MEMBRANE PROTEIN YDFJ"/>
    <property type="match status" value="1"/>
</dbReference>
<evidence type="ECO:0000313" key="9">
    <source>
        <dbReference type="EMBL" id="MFC4907003.1"/>
    </source>
</evidence>
<evidence type="ECO:0000256" key="4">
    <source>
        <dbReference type="ARBA" id="ARBA00022989"/>
    </source>
</evidence>
<sequence length="760" mass="78525">MQDRLGRWCHRRRLTVIAGWLLVAFTLVSVAGMARPHFDSEFALHGADSQDAYDVLARHFPEQSKGMGEVVFSAPAGLRDPAARARVERIVGDVRRADPSVRDVVSPYDAANGGLISADGRTGVARVWFATSRTDVPKAARSEIRSVVRRDGGDGVRAELAGTMFAPVPDTGLSETVGLAAAVIVLLAAFGSLLVVGMPLLTALVGLLGSLGLVMFLAKAMVVPDFTMSVATMIVLGVGVDYALFVVTRHRAALRAGRTPEAAAGEAVATAGRAVLFAGLVVVVSLTGMLFMGVGFVRGLAIGCALGVLVTLAVAVTLVPALLALVPERRLRRWAERGPGAGLGTGAGNGTGLGTGAGLGPGAGNGTENGAGNGTGTGTGKGAGWTRWHAGITRRPALVIAAGLAVLAVLATPAFALRLGSSDAGNRPTSETTRRAFDLETRAFGPGSTAALTLAVDLRGTAPSALDGLVKRVASTPGVAAATPPVLSRDRAAAMIVVTPRTDAQDRATGDLVRRLRDDVLPDATSGTAMRVHVGGVTATFQDLADRMGSRLPAFVLAVLGLSLLLLVLLFRNLAVPVTAVLLTVLSLVAAYGVLVAVFQWGWAKEAFGIGRTGPLESYTPMTLMALLFGLSMDYEMFLLSRVKEAFSRTGDASGAVAEGLRASGRVILSAALIMAAVFASFTLSSDRIMKQFGLGLSVAVLVQALLVLTVAPAILGLLGARAWRPSRLLRGLPDLRVEGTPAEAGPVRERPSPEGAAHR</sequence>
<feature type="transmembrane region" description="Helical" evidence="7">
    <location>
        <begin position="300"/>
        <end position="326"/>
    </location>
</feature>
<feature type="transmembrane region" description="Helical" evidence="7">
    <location>
        <begin position="552"/>
        <end position="571"/>
    </location>
</feature>
<dbReference type="RefSeq" id="WP_378252743.1">
    <property type="nucleotide sequence ID" value="NZ_JBHSIT010000002.1"/>
</dbReference>
<feature type="transmembrane region" description="Helical" evidence="7">
    <location>
        <begin position="274"/>
        <end position="294"/>
    </location>
</feature>
<organism evidence="9 10">
    <name type="scientific">Actinomadura gamaensis</name>
    <dbReference type="NCBI Taxonomy" id="1763541"/>
    <lineage>
        <taxon>Bacteria</taxon>
        <taxon>Bacillati</taxon>
        <taxon>Actinomycetota</taxon>
        <taxon>Actinomycetes</taxon>
        <taxon>Streptosporangiales</taxon>
        <taxon>Thermomonosporaceae</taxon>
        <taxon>Actinomadura</taxon>
    </lineage>
</organism>
<feature type="domain" description="SSD" evidence="8">
    <location>
        <begin position="608"/>
        <end position="718"/>
    </location>
</feature>
<feature type="domain" description="SSD" evidence="8">
    <location>
        <begin position="200"/>
        <end position="325"/>
    </location>
</feature>
<feature type="transmembrane region" description="Helical" evidence="7">
    <location>
        <begin position="228"/>
        <end position="248"/>
    </location>
</feature>
<keyword evidence="4 7" id="KW-1133">Transmembrane helix</keyword>
<feature type="compositionally biased region" description="Basic and acidic residues" evidence="6">
    <location>
        <begin position="747"/>
        <end position="760"/>
    </location>
</feature>
<reference evidence="10" key="1">
    <citation type="journal article" date="2019" name="Int. J. Syst. Evol. Microbiol.">
        <title>The Global Catalogue of Microorganisms (GCM) 10K type strain sequencing project: providing services to taxonomists for standard genome sequencing and annotation.</title>
        <authorList>
            <consortium name="The Broad Institute Genomics Platform"/>
            <consortium name="The Broad Institute Genome Sequencing Center for Infectious Disease"/>
            <person name="Wu L."/>
            <person name="Ma J."/>
        </authorList>
    </citation>
    <scope>NUCLEOTIDE SEQUENCE [LARGE SCALE GENOMIC DNA]</scope>
    <source>
        <strain evidence="10">KLKA75</strain>
    </source>
</reference>
<dbReference type="Pfam" id="PF03176">
    <property type="entry name" value="MMPL"/>
    <property type="match status" value="2"/>
</dbReference>
<comment type="caution">
    <text evidence="9">The sequence shown here is derived from an EMBL/GenBank/DDBJ whole genome shotgun (WGS) entry which is preliminary data.</text>
</comment>
<protein>
    <submittedName>
        <fullName evidence="9">MMPL family transporter</fullName>
    </submittedName>
</protein>
<dbReference type="SUPFAM" id="SSF82866">
    <property type="entry name" value="Multidrug efflux transporter AcrB transmembrane domain"/>
    <property type="match status" value="2"/>
</dbReference>
<keyword evidence="10" id="KW-1185">Reference proteome</keyword>
<evidence type="ECO:0000259" key="8">
    <source>
        <dbReference type="PROSITE" id="PS50156"/>
    </source>
</evidence>
<dbReference type="EMBL" id="JBHSIT010000002">
    <property type="protein sequence ID" value="MFC4907003.1"/>
    <property type="molecule type" value="Genomic_DNA"/>
</dbReference>
<proteinExistence type="predicted"/>
<keyword evidence="3 7" id="KW-0812">Transmembrane</keyword>
<dbReference type="Proteomes" id="UP001595872">
    <property type="component" value="Unassembled WGS sequence"/>
</dbReference>
<keyword evidence="5 7" id="KW-0472">Membrane</keyword>
<dbReference type="InterPro" id="IPR004869">
    <property type="entry name" value="MMPL_dom"/>
</dbReference>
<feature type="transmembrane region" description="Helical" evidence="7">
    <location>
        <begin position="697"/>
        <end position="721"/>
    </location>
</feature>
<feature type="transmembrane region" description="Helical" evidence="7">
    <location>
        <begin position="14"/>
        <end position="34"/>
    </location>
</feature>
<feature type="region of interest" description="Disordered" evidence="6">
    <location>
        <begin position="741"/>
        <end position="760"/>
    </location>
</feature>
<feature type="region of interest" description="Disordered" evidence="6">
    <location>
        <begin position="337"/>
        <end position="382"/>
    </location>
</feature>
<evidence type="ECO:0000256" key="5">
    <source>
        <dbReference type="ARBA" id="ARBA00023136"/>
    </source>
</evidence>
<evidence type="ECO:0000256" key="2">
    <source>
        <dbReference type="ARBA" id="ARBA00022475"/>
    </source>
</evidence>
<feature type="transmembrane region" description="Helical" evidence="7">
    <location>
        <begin position="203"/>
        <end position="222"/>
    </location>
</feature>
<evidence type="ECO:0000256" key="7">
    <source>
        <dbReference type="SAM" id="Phobius"/>
    </source>
</evidence>
<evidence type="ECO:0000256" key="3">
    <source>
        <dbReference type="ARBA" id="ARBA00022692"/>
    </source>
</evidence>